<protein>
    <submittedName>
        <fullName evidence="1">Uncharacterized protein</fullName>
    </submittedName>
</protein>
<accession>A0A6C0KI43</accession>
<reference evidence="1" key="1">
    <citation type="journal article" date="2020" name="Nature">
        <title>Giant virus diversity and host interactions through global metagenomics.</title>
        <authorList>
            <person name="Schulz F."/>
            <person name="Roux S."/>
            <person name="Paez-Espino D."/>
            <person name="Jungbluth S."/>
            <person name="Walsh D.A."/>
            <person name="Denef V.J."/>
            <person name="McMahon K.D."/>
            <person name="Konstantinidis K.T."/>
            <person name="Eloe-Fadrosh E.A."/>
            <person name="Kyrpides N.C."/>
            <person name="Woyke T."/>
        </authorList>
    </citation>
    <scope>NUCLEOTIDE SEQUENCE</scope>
    <source>
        <strain evidence="1">GVMAG-S-3300012000-53</strain>
    </source>
</reference>
<proteinExistence type="predicted"/>
<dbReference type="EMBL" id="MN740890">
    <property type="protein sequence ID" value="QHU16826.1"/>
    <property type="molecule type" value="Genomic_DNA"/>
</dbReference>
<organism evidence="1">
    <name type="scientific">viral metagenome</name>
    <dbReference type="NCBI Taxonomy" id="1070528"/>
    <lineage>
        <taxon>unclassified sequences</taxon>
        <taxon>metagenomes</taxon>
        <taxon>organismal metagenomes</taxon>
    </lineage>
</organism>
<dbReference type="AlphaFoldDB" id="A0A6C0KI43"/>
<sequence>MYEELLKKIPNEIIINHIIPYTYQKQPLRLLHDIRSYTREFKFVEDVYYTEYNSSVLLCDLIRFCNNGRVAPIYGVEYTYELFLRRNYTLSMKCKTDIIEYVFHNIHNNLTYKTENKIKFIWGLLTTQERLDFIDEYILF</sequence>
<evidence type="ECO:0000313" key="1">
    <source>
        <dbReference type="EMBL" id="QHU16826.1"/>
    </source>
</evidence>
<name>A0A6C0KI43_9ZZZZ</name>